<protein>
    <recommendedName>
        <fullName evidence="3">Transposase</fullName>
    </recommendedName>
</protein>
<evidence type="ECO:0000313" key="1">
    <source>
        <dbReference type="EMBL" id="EGK34555.1"/>
    </source>
</evidence>
<dbReference type="EMBL" id="AFGY01000047">
    <property type="protein sequence ID" value="EGK34555.1"/>
    <property type="molecule type" value="Genomic_DNA"/>
</dbReference>
<comment type="caution">
    <text evidence="1">The sequence shown here is derived from an EMBL/GenBank/DDBJ whole genome shotgun (WGS) entry which is preliminary data.</text>
</comment>
<evidence type="ECO:0008006" key="3">
    <source>
        <dbReference type="Google" id="ProtNLM"/>
    </source>
</evidence>
<dbReference type="Proteomes" id="UP000004520">
    <property type="component" value="Unassembled WGS sequence"/>
</dbReference>
<gene>
    <name evidence="1" type="ORF">SFK227_3669</name>
</gene>
<accession>F5NZR6</accession>
<reference evidence="1 2" key="1">
    <citation type="submission" date="2011-04" db="EMBL/GenBank/DDBJ databases">
        <authorList>
            <person name="Rasko D."/>
            <person name="Redman J."/>
            <person name="Daugherty S.C."/>
            <person name="Tallon L."/>
            <person name="Sadzewicz L."/>
            <person name="Jones K."/>
            <person name="Santana-Cruz I."/>
            <person name="Liu X."/>
        </authorList>
    </citation>
    <scope>NUCLEOTIDE SEQUENCE [LARGE SCALE GENOMIC DNA]</scope>
    <source>
        <strain evidence="1 2">K-227</strain>
    </source>
</reference>
<dbReference type="AlphaFoldDB" id="F5NZR6"/>
<dbReference type="PATRIC" id="fig|766147.3.peg.3617"/>
<name>F5NZR6_SHIFL</name>
<sequence>MLILLSGLNILRQINAYYTTVDACFQNTFGGLSKHQVFSQRTVS</sequence>
<organism evidence="1 2">
    <name type="scientific">Shigella flexneri K-227</name>
    <dbReference type="NCBI Taxonomy" id="766147"/>
    <lineage>
        <taxon>Bacteria</taxon>
        <taxon>Pseudomonadati</taxon>
        <taxon>Pseudomonadota</taxon>
        <taxon>Gammaproteobacteria</taxon>
        <taxon>Enterobacterales</taxon>
        <taxon>Enterobacteriaceae</taxon>
        <taxon>Shigella</taxon>
    </lineage>
</organism>
<proteinExistence type="predicted"/>
<evidence type="ECO:0000313" key="2">
    <source>
        <dbReference type="Proteomes" id="UP000004520"/>
    </source>
</evidence>